<dbReference type="Gene3D" id="2.60.40.1610">
    <property type="entry name" value="Domain of unknown function DUF1254"/>
    <property type="match status" value="1"/>
</dbReference>
<dbReference type="InterPro" id="IPR010679">
    <property type="entry name" value="DUF1254"/>
</dbReference>
<proteinExistence type="predicted"/>
<dbReference type="SUPFAM" id="SSF160935">
    <property type="entry name" value="VPA0735-like"/>
    <property type="match status" value="1"/>
</dbReference>
<dbReference type="InterPro" id="IPR037050">
    <property type="entry name" value="DUF1254_sf"/>
</dbReference>
<dbReference type="InterPro" id="IPR010621">
    <property type="entry name" value="DUF1214"/>
</dbReference>
<keyword evidence="5" id="KW-1185">Reference proteome</keyword>
<dbReference type="PANTHER" id="PTHR36509">
    <property type="entry name" value="BLL3101 PROTEIN"/>
    <property type="match status" value="1"/>
</dbReference>
<dbReference type="InterPro" id="IPR037049">
    <property type="entry name" value="DUF1214_C_sf"/>
</dbReference>
<reference evidence="4 5" key="1">
    <citation type="journal article" date="2019" name="Int. J. Syst. Evol. Microbiol.">
        <title>The Global Catalogue of Microorganisms (GCM) 10K type strain sequencing project: providing services to taxonomists for standard genome sequencing and annotation.</title>
        <authorList>
            <consortium name="The Broad Institute Genomics Platform"/>
            <consortium name="The Broad Institute Genome Sequencing Center for Infectious Disease"/>
            <person name="Wu L."/>
            <person name="Ma J."/>
        </authorList>
    </citation>
    <scope>NUCLEOTIDE SEQUENCE [LARGE SCALE GENOMIC DNA]</scope>
    <source>
        <strain evidence="4 5">JCM 11444</strain>
    </source>
</reference>
<accession>A0ABN1RSG3</accession>
<evidence type="ECO:0000256" key="1">
    <source>
        <dbReference type="SAM" id="MobiDB-lite"/>
    </source>
</evidence>
<dbReference type="Proteomes" id="UP001500418">
    <property type="component" value="Unassembled WGS sequence"/>
</dbReference>
<evidence type="ECO:0000313" key="5">
    <source>
        <dbReference type="Proteomes" id="UP001500418"/>
    </source>
</evidence>
<name>A0ABN1RSG3_9ACTN</name>
<evidence type="ECO:0000259" key="2">
    <source>
        <dbReference type="Pfam" id="PF06742"/>
    </source>
</evidence>
<dbReference type="PANTHER" id="PTHR36509:SF2">
    <property type="entry name" value="BLL3101 PROTEIN"/>
    <property type="match status" value="1"/>
</dbReference>
<feature type="domain" description="DUF1214" evidence="2">
    <location>
        <begin position="330"/>
        <end position="437"/>
    </location>
</feature>
<protein>
    <submittedName>
        <fullName evidence="4">DUF1254 domain-containing protein</fullName>
    </submittedName>
</protein>
<dbReference type="Gene3D" id="2.60.120.600">
    <property type="entry name" value="Domain of unknown function DUF1214, C-terminal domain"/>
    <property type="match status" value="1"/>
</dbReference>
<sequence length="453" mass="49644">MNATTNHRPTETRDRPRFAPRATSTFTTAVDAYLWGYPLVLMERTRKQLTHRKRHGATPANTFHHRSRLETPRSRDVVKPNNDTLYSSAWLDLTHGPVTLDVPDVGDRYYSLQFLDAYTNTFAYVGSRTTGPAAGSHLIVGPNGRHPGLPGEPGLPVVKAPTNTVWLLGRTLVDGEPDLEAASGLITRYRLTPAARSDRDAGWFTGPAPAPHDIGATGIAFYDELGAALTRNPPPAEETGLLERFATVGIGPGLQPSETSDAMTRLALDQAVTFAAGLLDARARKSARAKKNGTAGTGWTYELDLGTYGQDYLLRAIIARHGLGALTAEEAVYASTRRDAAGHRLHGDHAYRLRFAADRLPPVDAFWSLTAYDQDNFLVDNPIDRYMLGDRTAGLAYGNDGSLDILVQHHEPAEGITNWLPAPAGDFELTLRCYQPRKEMLQGQYVLPAVQRR</sequence>
<evidence type="ECO:0000259" key="3">
    <source>
        <dbReference type="Pfam" id="PF06863"/>
    </source>
</evidence>
<organism evidence="4 5">
    <name type="scientific">Streptomyces rhizosphaericus</name>
    <dbReference type="NCBI Taxonomy" id="114699"/>
    <lineage>
        <taxon>Bacteria</taxon>
        <taxon>Bacillati</taxon>
        <taxon>Actinomycetota</taxon>
        <taxon>Actinomycetes</taxon>
        <taxon>Kitasatosporales</taxon>
        <taxon>Streptomycetaceae</taxon>
        <taxon>Streptomyces</taxon>
        <taxon>Streptomyces violaceusniger group</taxon>
    </lineage>
</organism>
<gene>
    <name evidence="4" type="ORF">GCM10009575_097940</name>
</gene>
<feature type="domain" description="DUF1254" evidence="3">
    <location>
        <begin position="61"/>
        <end position="193"/>
    </location>
</feature>
<dbReference type="EMBL" id="BAAAID010000164">
    <property type="protein sequence ID" value="GAA0962781.1"/>
    <property type="molecule type" value="Genomic_DNA"/>
</dbReference>
<dbReference type="Pfam" id="PF06742">
    <property type="entry name" value="DUF1214"/>
    <property type="match status" value="1"/>
</dbReference>
<dbReference type="Pfam" id="PF06863">
    <property type="entry name" value="DUF1254"/>
    <property type="match status" value="1"/>
</dbReference>
<comment type="caution">
    <text evidence="4">The sequence shown here is derived from an EMBL/GenBank/DDBJ whole genome shotgun (WGS) entry which is preliminary data.</text>
</comment>
<feature type="region of interest" description="Disordered" evidence="1">
    <location>
        <begin position="50"/>
        <end position="75"/>
    </location>
</feature>
<evidence type="ECO:0000313" key="4">
    <source>
        <dbReference type="EMBL" id="GAA0962781.1"/>
    </source>
</evidence>